<dbReference type="Pfam" id="PF01915">
    <property type="entry name" value="Glyco_hydro_3_C"/>
    <property type="match status" value="1"/>
</dbReference>
<dbReference type="InParanoid" id="A0A165D8X8"/>
<keyword evidence="10" id="KW-0624">Polysaccharide degradation</keyword>
<dbReference type="SMART" id="SM01217">
    <property type="entry name" value="Fn3_like"/>
    <property type="match status" value="1"/>
</dbReference>
<comment type="catalytic activity">
    <reaction evidence="1">
        <text>Hydrolysis of terminal, non-reducing beta-D-glucosyl residues with release of beta-D-glucose.</text>
        <dbReference type="EC" id="3.2.1.21"/>
    </reaction>
</comment>
<feature type="signal peptide" evidence="11">
    <location>
        <begin position="1"/>
        <end position="16"/>
    </location>
</feature>
<comment type="similarity">
    <text evidence="3">Belongs to the glycosyl hydrolase 3 family.</text>
</comment>
<dbReference type="PRINTS" id="PR00133">
    <property type="entry name" value="GLHYDRLASE3"/>
</dbReference>
<evidence type="ECO:0000256" key="3">
    <source>
        <dbReference type="ARBA" id="ARBA00005336"/>
    </source>
</evidence>
<dbReference type="InterPro" id="IPR050288">
    <property type="entry name" value="Cellulose_deg_GH3"/>
</dbReference>
<dbReference type="InterPro" id="IPR036962">
    <property type="entry name" value="Glyco_hydro_3_N_sf"/>
</dbReference>
<keyword evidence="9" id="KW-0326">Glycosidase</keyword>
<dbReference type="GO" id="GO:0008422">
    <property type="term" value="F:beta-glucosidase activity"/>
    <property type="evidence" value="ECO:0007669"/>
    <property type="project" value="UniProtKB-EC"/>
</dbReference>
<proteinExistence type="inferred from homology"/>
<accession>A0A165D8X8</accession>
<evidence type="ECO:0000256" key="11">
    <source>
        <dbReference type="SAM" id="SignalP"/>
    </source>
</evidence>
<evidence type="ECO:0000259" key="12">
    <source>
        <dbReference type="SMART" id="SM01217"/>
    </source>
</evidence>
<dbReference type="OrthoDB" id="416222at2759"/>
<name>A0A165D8X8_EXIGL</name>
<dbReference type="STRING" id="1314781.A0A165D8X8"/>
<dbReference type="SUPFAM" id="SSF51445">
    <property type="entry name" value="(Trans)glycosidases"/>
    <property type="match status" value="1"/>
</dbReference>
<feature type="chain" id="PRO_5007856425" description="beta-glucosidase" evidence="11">
    <location>
        <begin position="17"/>
        <end position="789"/>
    </location>
</feature>
<evidence type="ECO:0000256" key="10">
    <source>
        <dbReference type="ARBA" id="ARBA00023326"/>
    </source>
</evidence>
<comment type="pathway">
    <text evidence="2">Glycan metabolism; cellulose degradation.</text>
</comment>
<evidence type="ECO:0000256" key="2">
    <source>
        <dbReference type="ARBA" id="ARBA00004987"/>
    </source>
</evidence>
<keyword evidence="14" id="KW-1185">Reference proteome</keyword>
<dbReference type="Gene3D" id="2.60.40.10">
    <property type="entry name" value="Immunoglobulins"/>
    <property type="match status" value="1"/>
</dbReference>
<keyword evidence="5 13" id="KW-0378">Hydrolase</keyword>
<dbReference type="Gene3D" id="3.20.20.300">
    <property type="entry name" value="Glycoside hydrolase, family 3, N-terminal domain"/>
    <property type="match status" value="1"/>
</dbReference>
<evidence type="ECO:0000256" key="1">
    <source>
        <dbReference type="ARBA" id="ARBA00000448"/>
    </source>
</evidence>
<sequence>MRFLAHLSLAAPFVNAASLYSSGAGRSPLAARTTISNPPATSSSSTVPDFSAAWDAAYAKAKVAVAKMSLTDKVTLTTGTGLGAGTCSGNIPAISSINFPGLCLEDGPMAMRPANFSTVFPAGVNTAATFNRQLIRARGVALGAEFAGKGVNVAFGPSVQIARTPTGGRSWEGFGADPFLSGEAGYETILGMQSSKVQANVKHFLGKYQEFARFSESSDIDDRTAHEIYGHPFMRAVMAGVSSVMCAENRVNGTYSCGNDEIQNKLLRKEWGFRGYVLSDFLANRATSDAVNGLDMSLPGNAAQVTIPVSSAYIDPVNSYFGSTLASAVTNGTVPASQLDAMVTRILAGWYLLNQDNGQFTGPQYTKDVRADHATVARQVAAASHILLKNTKNALPLTKAKLGNGILVAGSDARAPSSLWLISAYVGALNDGTLAMGWGSGAGTLTTLAAPLDSLTTKAQADGTTISAALDDWNPAAAAAAAVGKSAALVFIKSASGEGHIRAQLNSRCRSNISAWNNGDNMVKAVAAVNPNTIVIIHSVGTIDMEAWINNPNVSAVVLAGIPGQESGNALVDVLYGTVNPSGRLPYTIAKQLSDYPAQVNHGTGDINGLFSIPYSEKLLVDYRHFDAKNITPRFEFGYGLSYTYFSYSALTITRSIQPLGSTLGTKWLAGLTVPGASSSTAAWSVFHTPIVTVKFNLKNTGIYAGSEIPQLYLHFPSSAGEPPSVLKAFDSIKLNPGQNTTVTLTLTAHSFSVWDTVGQGWKRPSGQFTLHVGASSRDFRLYGVVPTN</sequence>
<dbReference type="Pfam" id="PF14310">
    <property type="entry name" value="Fn3-like"/>
    <property type="match status" value="1"/>
</dbReference>
<dbReference type="InterPro" id="IPR026891">
    <property type="entry name" value="Fn3-like"/>
</dbReference>
<evidence type="ECO:0000256" key="4">
    <source>
        <dbReference type="ARBA" id="ARBA00012744"/>
    </source>
</evidence>
<evidence type="ECO:0000313" key="14">
    <source>
        <dbReference type="Proteomes" id="UP000077266"/>
    </source>
</evidence>
<feature type="domain" description="Fibronectin type III-like" evidence="12">
    <location>
        <begin position="708"/>
        <end position="777"/>
    </location>
</feature>
<keyword evidence="7" id="KW-0325">Glycoprotein</keyword>
<organism evidence="13 14">
    <name type="scientific">Exidia glandulosa HHB12029</name>
    <dbReference type="NCBI Taxonomy" id="1314781"/>
    <lineage>
        <taxon>Eukaryota</taxon>
        <taxon>Fungi</taxon>
        <taxon>Dikarya</taxon>
        <taxon>Basidiomycota</taxon>
        <taxon>Agaricomycotina</taxon>
        <taxon>Agaricomycetes</taxon>
        <taxon>Auriculariales</taxon>
        <taxon>Exidiaceae</taxon>
        <taxon>Exidia</taxon>
    </lineage>
</organism>
<dbReference type="AlphaFoldDB" id="A0A165D8X8"/>
<keyword evidence="6" id="KW-0136">Cellulose degradation</keyword>
<dbReference type="Gene3D" id="3.40.50.1700">
    <property type="entry name" value="Glycoside hydrolase family 3 C-terminal domain"/>
    <property type="match status" value="1"/>
</dbReference>
<keyword evidence="11" id="KW-0732">Signal</keyword>
<dbReference type="InterPro" id="IPR017853">
    <property type="entry name" value="GH"/>
</dbReference>
<dbReference type="PANTHER" id="PTHR42715:SF2">
    <property type="entry name" value="BETA-GLUCOSIDASE F-RELATED"/>
    <property type="match status" value="1"/>
</dbReference>
<reference evidence="13 14" key="1">
    <citation type="journal article" date="2016" name="Mol. Biol. Evol.">
        <title>Comparative Genomics of Early-Diverging Mushroom-Forming Fungi Provides Insights into the Origins of Lignocellulose Decay Capabilities.</title>
        <authorList>
            <person name="Nagy L.G."/>
            <person name="Riley R."/>
            <person name="Tritt A."/>
            <person name="Adam C."/>
            <person name="Daum C."/>
            <person name="Floudas D."/>
            <person name="Sun H."/>
            <person name="Yadav J.S."/>
            <person name="Pangilinan J."/>
            <person name="Larsson K.H."/>
            <person name="Matsuura K."/>
            <person name="Barry K."/>
            <person name="Labutti K."/>
            <person name="Kuo R."/>
            <person name="Ohm R.A."/>
            <person name="Bhattacharya S.S."/>
            <person name="Shirouzu T."/>
            <person name="Yoshinaga Y."/>
            <person name="Martin F.M."/>
            <person name="Grigoriev I.V."/>
            <person name="Hibbett D.S."/>
        </authorList>
    </citation>
    <scope>NUCLEOTIDE SEQUENCE [LARGE SCALE GENOMIC DNA]</scope>
    <source>
        <strain evidence="13 14">HHB12029</strain>
    </source>
</reference>
<dbReference type="SUPFAM" id="SSF52279">
    <property type="entry name" value="Beta-D-glucan exohydrolase, C-terminal domain"/>
    <property type="match status" value="1"/>
</dbReference>
<dbReference type="InterPro" id="IPR002772">
    <property type="entry name" value="Glyco_hydro_3_C"/>
</dbReference>
<evidence type="ECO:0000256" key="8">
    <source>
        <dbReference type="ARBA" id="ARBA00023277"/>
    </source>
</evidence>
<protein>
    <recommendedName>
        <fullName evidence="4">beta-glucosidase</fullName>
        <ecNumber evidence="4">3.2.1.21</ecNumber>
    </recommendedName>
</protein>
<dbReference type="InterPro" id="IPR013783">
    <property type="entry name" value="Ig-like_fold"/>
</dbReference>
<dbReference type="EC" id="3.2.1.21" evidence="4"/>
<evidence type="ECO:0000256" key="6">
    <source>
        <dbReference type="ARBA" id="ARBA00023001"/>
    </source>
</evidence>
<evidence type="ECO:0000256" key="7">
    <source>
        <dbReference type="ARBA" id="ARBA00023180"/>
    </source>
</evidence>
<dbReference type="GO" id="GO:0030245">
    <property type="term" value="P:cellulose catabolic process"/>
    <property type="evidence" value="ECO:0007669"/>
    <property type="project" value="UniProtKB-KW"/>
</dbReference>
<dbReference type="FunFam" id="3.40.50.1700:FF:000003">
    <property type="entry name" value="Probable beta-glucosidase"/>
    <property type="match status" value="1"/>
</dbReference>
<evidence type="ECO:0000256" key="9">
    <source>
        <dbReference type="ARBA" id="ARBA00023295"/>
    </source>
</evidence>
<evidence type="ECO:0000313" key="13">
    <source>
        <dbReference type="EMBL" id="KZV84023.1"/>
    </source>
</evidence>
<dbReference type="PANTHER" id="PTHR42715">
    <property type="entry name" value="BETA-GLUCOSIDASE"/>
    <property type="match status" value="1"/>
</dbReference>
<gene>
    <name evidence="13" type="ORF">EXIGLDRAFT_624870</name>
</gene>
<dbReference type="Proteomes" id="UP000077266">
    <property type="component" value="Unassembled WGS sequence"/>
</dbReference>
<dbReference type="Pfam" id="PF00933">
    <property type="entry name" value="Glyco_hydro_3"/>
    <property type="match status" value="1"/>
</dbReference>
<dbReference type="InterPro" id="IPR001764">
    <property type="entry name" value="Glyco_hydro_3_N"/>
</dbReference>
<keyword evidence="8" id="KW-0119">Carbohydrate metabolism</keyword>
<dbReference type="EMBL" id="KV426244">
    <property type="protein sequence ID" value="KZV84023.1"/>
    <property type="molecule type" value="Genomic_DNA"/>
</dbReference>
<dbReference type="InterPro" id="IPR036881">
    <property type="entry name" value="Glyco_hydro_3_C_sf"/>
</dbReference>
<evidence type="ECO:0000256" key="5">
    <source>
        <dbReference type="ARBA" id="ARBA00022801"/>
    </source>
</evidence>
<dbReference type="FunFam" id="3.20.20.300:FF:000002">
    <property type="entry name" value="Probable beta-glucosidase"/>
    <property type="match status" value="1"/>
</dbReference>